<evidence type="ECO:0000256" key="1">
    <source>
        <dbReference type="SAM" id="Phobius"/>
    </source>
</evidence>
<gene>
    <name evidence="2" type="ORF">COW24_05060</name>
</gene>
<dbReference type="EMBL" id="PFGC01000050">
    <property type="protein sequence ID" value="PIW36548.1"/>
    <property type="molecule type" value="Genomic_DNA"/>
</dbReference>
<name>A0A2M7H2T9_9BACT</name>
<keyword evidence="1" id="KW-1133">Transmembrane helix</keyword>
<dbReference type="NCBIfam" id="NF037982">
    <property type="entry name" value="Nramp_1"/>
    <property type="match status" value="1"/>
</dbReference>
<feature type="transmembrane region" description="Helical" evidence="1">
    <location>
        <begin position="125"/>
        <end position="145"/>
    </location>
</feature>
<accession>A0A2M7H2T9</accession>
<feature type="transmembrane region" description="Helical" evidence="1">
    <location>
        <begin position="450"/>
        <end position="468"/>
    </location>
</feature>
<feature type="transmembrane region" description="Helical" evidence="1">
    <location>
        <begin position="266"/>
        <end position="290"/>
    </location>
</feature>
<feature type="transmembrane region" description="Helical" evidence="1">
    <location>
        <begin position="44"/>
        <end position="64"/>
    </location>
</feature>
<protein>
    <submittedName>
        <fullName evidence="2">Uncharacterized protein</fullName>
    </submittedName>
</protein>
<keyword evidence="1" id="KW-0472">Membrane</keyword>
<evidence type="ECO:0000313" key="2">
    <source>
        <dbReference type="EMBL" id="PIW36548.1"/>
    </source>
</evidence>
<reference evidence="2 3" key="1">
    <citation type="submission" date="2017-09" db="EMBL/GenBank/DDBJ databases">
        <title>Depth-based differentiation of microbial function through sediment-hosted aquifers and enrichment of novel symbionts in the deep terrestrial subsurface.</title>
        <authorList>
            <person name="Probst A.J."/>
            <person name="Ladd B."/>
            <person name="Jarett J.K."/>
            <person name="Geller-Mcgrath D.E."/>
            <person name="Sieber C.M."/>
            <person name="Emerson J.B."/>
            <person name="Anantharaman K."/>
            <person name="Thomas B.C."/>
            <person name="Malmstrom R."/>
            <person name="Stieglmeier M."/>
            <person name="Klingl A."/>
            <person name="Woyke T."/>
            <person name="Ryan C.M."/>
            <person name="Banfield J.F."/>
        </authorList>
    </citation>
    <scope>NUCLEOTIDE SEQUENCE [LARGE SCALE GENOMIC DNA]</scope>
    <source>
        <strain evidence="2">CG15_BIG_FIL_POST_REV_8_21_14_020_45_12</strain>
    </source>
</reference>
<dbReference type="AlphaFoldDB" id="A0A2M7H2T9"/>
<feature type="transmembrane region" description="Helical" evidence="1">
    <location>
        <begin position="157"/>
        <end position="182"/>
    </location>
</feature>
<dbReference type="Proteomes" id="UP000230292">
    <property type="component" value="Unassembled WGS sequence"/>
</dbReference>
<feature type="transmembrane region" description="Helical" evidence="1">
    <location>
        <begin position="202"/>
        <end position="220"/>
    </location>
</feature>
<feature type="transmembrane region" description="Helical" evidence="1">
    <location>
        <begin position="85"/>
        <end position="105"/>
    </location>
</feature>
<comment type="caution">
    <text evidence="2">The sequence shown here is derived from an EMBL/GenBank/DDBJ whole genome shotgun (WGS) entry which is preliminary data.</text>
</comment>
<organism evidence="2 3">
    <name type="scientific">Candidatus Kerfeldbacteria bacterium CG15_BIG_FIL_POST_REV_8_21_14_020_45_12</name>
    <dbReference type="NCBI Taxonomy" id="2014247"/>
    <lineage>
        <taxon>Bacteria</taxon>
        <taxon>Candidatus Kerfeldiibacteriota</taxon>
    </lineage>
</organism>
<feature type="transmembrane region" description="Helical" evidence="1">
    <location>
        <begin position="385"/>
        <end position="404"/>
    </location>
</feature>
<feature type="transmembrane region" description="Helical" evidence="1">
    <location>
        <begin position="310"/>
        <end position="336"/>
    </location>
</feature>
<feature type="transmembrane region" description="Helical" evidence="1">
    <location>
        <begin position="357"/>
        <end position="379"/>
    </location>
</feature>
<proteinExistence type="predicted"/>
<sequence length="470" mass="51622">MNKSIPFPKLKRSLLQLIGPSIVFVALSLNGGELLLWPSLSANFSLRLLWAIPIILILQFVINMEIERYTLVTGKSTEENLVGSVRWIAVVFAASVIVSLVWPAWMSTAGNLIVTVFAPSLDEGVARNVGLVVTIILLLVAIGVFQNRKSYAIIETFSKFGLAIAIGIIGITVAMNFQWTIFLEGLRGLVSWGYLPADLPRFDFLGALAFGGVAGVLNLVQSEWVMDKKYGVAGVAEADRNKLEFTSETSRSNFRQWFRMVNAEHFLLFFCANIFSIFFVSYLGRILLPLGSAQGFGVLVAEIATLNELIPFSGVAFGTAGILIFVMANVAILDAIGRLSFRMLKPFQDEGKLLKLTASKISIGAIGLGVFVLLLSLVIPSFKQPYFLLVMSASLSAIVMWLYPPLLLKLNLGLPATVRPSWWRMMILLACTAFYGIVSIWALSTIAPNWLLGIVATTVTGYQVYYLLKK</sequence>
<feature type="transmembrane region" description="Helical" evidence="1">
    <location>
        <begin position="425"/>
        <end position="444"/>
    </location>
</feature>
<keyword evidence="1" id="KW-0812">Transmembrane</keyword>
<evidence type="ECO:0000313" key="3">
    <source>
        <dbReference type="Proteomes" id="UP000230292"/>
    </source>
</evidence>